<evidence type="ECO:0000313" key="3">
    <source>
        <dbReference type="Proteomes" id="UP000289738"/>
    </source>
</evidence>
<organism evidence="2 3">
    <name type="scientific">Arachis hypogaea</name>
    <name type="common">Peanut</name>
    <dbReference type="NCBI Taxonomy" id="3818"/>
    <lineage>
        <taxon>Eukaryota</taxon>
        <taxon>Viridiplantae</taxon>
        <taxon>Streptophyta</taxon>
        <taxon>Embryophyta</taxon>
        <taxon>Tracheophyta</taxon>
        <taxon>Spermatophyta</taxon>
        <taxon>Magnoliopsida</taxon>
        <taxon>eudicotyledons</taxon>
        <taxon>Gunneridae</taxon>
        <taxon>Pentapetalae</taxon>
        <taxon>rosids</taxon>
        <taxon>fabids</taxon>
        <taxon>Fabales</taxon>
        <taxon>Fabaceae</taxon>
        <taxon>Papilionoideae</taxon>
        <taxon>50 kb inversion clade</taxon>
        <taxon>dalbergioids sensu lato</taxon>
        <taxon>Dalbergieae</taxon>
        <taxon>Pterocarpus clade</taxon>
        <taxon>Arachis</taxon>
    </lineage>
</organism>
<sequence length="286" mass="32169">MVSEVGGARPSNIVDPSNHQEGTGSLFYSKGFKHRRLTNVANGASPKLSKYIGGSATFMKMKSRLSSDRETTLAETFKYTHTLKANKERFADELSAAHYGRNHLKIWLRLDLKKELDVHFSTDEGFKRRCLTNRTNRSSPRSLKYTGGSATFMKMKSRLSKSLDHEPTLVETFKYTHALKANKDIFADEWSAAHYIGGRDPSISATKWERLSYDASVVDPNRVWCKTASEPYKNRVFGLGSFFTSSLHTSALTASHRSFTNKLNSLIRGTTSFLHAWKTSLPIAQS</sequence>
<dbReference type="AlphaFoldDB" id="A0A444ZX58"/>
<dbReference type="EMBL" id="SDMP01000013">
    <property type="protein sequence ID" value="RYR18810.1"/>
    <property type="molecule type" value="Genomic_DNA"/>
</dbReference>
<gene>
    <name evidence="2" type="ORF">Ahy_B03g063424</name>
</gene>
<name>A0A444ZX58_ARAHY</name>
<evidence type="ECO:0000313" key="2">
    <source>
        <dbReference type="EMBL" id="RYR18810.1"/>
    </source>
</evidence>
<comment type="caution">
    <text evidence="2">The sequence shown here is derived from an EMBL/GenBank/DDBJ whole genome shotgun (WGS) entry which is preliminary data.</text>
</comment>
<feature type="region of interest" description="Disordered" evidence="1">
    <location>
        <begin position="1"/>
        <end position="22"/>
    </location>
</feature>
<proteinExistence type="predicted"/>
<reference evidence="2 3" key="1">
    <citation type="submission" date="2019-01" db="EMBL/GenBank/DDBJ databases">
        <title>Sequencing of cultivated peanut Arachis hypogaea provides insights into genome evolution and oil improvement.</title>
        <authorList>
            <person name="Chen X."/>
        </authorList>
    </citation>
    <scope>NUCLEOTIDE SEQUENCE [LARGE SCALE GENOMIC DNA]</scope>
    <source>
        <strain evidence="3">cv. Fuhuasheng</strain>
        <tissue evidence="2">Leaves</tissue>
    </source>
</reference>
<dbReference type="Proteomes" id="UP000289738">
    <property type="component" value="Chromosome B03"/>
</dbReference>
<evidence type="ECO:0000256" key="1">
    <source>
        <dbReference type="SAM" id="MobiDB-lite"/>
    </source>
</evidence>
<protein>
    <submittedName>
        <fullName evidence="2">Uncharacterized protein</fullName>
    </submittedName>
</protein>
<keyword evidence="3" id="KW-1185">Reference proteome</keyword>
<accession>A0A444ZX58</accession>